<dbReference type="OMA" id="IAYIMVM"/>
<dbReference type="InterPro" id="IPR000387">
    <property type="entry name" value="Tyr_Pase_dom"/>
</dbReference>
<evidence type="ECO:0000256" key="2">
    <source>
        <dbReference type="SAM" id="MobiDB-lite"/>
    </source>
</evidence>
<dbReference type="Proteomes" id="UP000001805">
    <property type="component" value="Chromosome 4, Linkage Group IV"/>
</dbReference>
<dbReference type="InterPro" id="IPR052449">
    <property type="entry name" value="STYX-Interacting_Phosphatase"/>
</dbReference>
<feature type="domain" description="Tyrosine specific protein phosphatases" evidence="3">
    <location>
        <begin position="191"/>
        <end position="257"/>
    </location>
</feature>
<dbReference type="KEGG" id="ncr:NCU06330"/>
<protein>
    <recommendedName>
        <fullName evidence="3">Tyrosine specific protein phosphatases domain-containing protein</fullName>
    </recommendedName>
</protein>
<feature type="region of interest" description="Disordered" evidence="2">
    <location>
        <begin position="138"/>
        <end position="157"/>
    </location>
</feature>
<keyword evidence="5" id="KW-1185">Reference proteome</keyword>
<feature type="compositionally biased region" description="Acidic residues" evidence="2">
    <location>
        <begin position="315"/>
        <end position="326"/>
    </location>
</feature>
<dbReference type="GO" id="GO:0140096">
    <property type="term" value="F:catalytic activity, acting on a protein"/>
    <property type="evidence" value="ECO:0007669"/>
    <property type="project" value="UniProtKB-ARBA"/>
</dbReference>
<dbReference type="RefSeq" id="XP_962592.1">
    <property type="nucleotide sequence ID" value="XM_957499.2"/>
</dbReference>
<feature type="region of interest" description="Disordered" evidence="2">
    <location>
        <begin position="313"/>
        <end position="372"/>
    </location>
</feature>
<dbReference type="Gene3D" id="3.90.190.10">
    <property type="entry name" value="Protein tyrosine phosphatase superfamily"/>
    <property type="match status" value="1"/>
</dbReference>
<dbReference type="InterPro" id="IPR029021">
    <property type="entry name" value="Prot-tyrosine_phosphatase-like"/>
</dbReference>
<dbReference type="SMR" id="Q7SAA1"/>
<dbReference type="InterPro" id="IPR020422">
    <property type="entry name" value="TYR_PHOSPHATASE_DUAL_dom"/>
</dbReference>
<evidence type="ECO:0000259" key="3">
    <source>
        <dbReference type="PROSITE" id="PS50056"/>
    </source>
</evidence>
<proteinExistence type="inferred from homology"/>
<dbReference type="PANTHER" id="PTHR46588">
    <property type="entry name" value="SERINE/THREONINE/TYROSINE-INTERACTING PROTEIN"/>
    <property type="match status" value="1"/>
</dbReference>
<organism evidence="4 5">
    <name type="scientific">Neurospora crassa (strain ATCC 24698 / 74-OR23-1A / CBS 708.71 / DSM 1257 / FGSC 987)</name>
    <dbReference type="NCBI Taxonomy" id="367110"/>
    <lineage>
        <taxon>Eukaryota</taxon>
        <taxon>Fungi</taxon>
        <taxon>Dikarya</taxon>
        <taxon>Ascomycota</taxon>
        <taxon>Pezizomycotina</taxon>
        <taxon>Sordariomycetes</taxon>
        <taxon>Sordariomycetidae</taxon>
        <taxon>Sordariales</taxon>
        <taxon>Sordariaceae</taxon>
        <taxon>Neurospora</taxon>
    </lineage>
</organism>
<dbReference type="SUPFAM" id="SSF52799">
    <property type="entry name" value="(Phosphotyrosine protein) phosphatases II"/>
    <property type="match status" value="1"/>
</dbReference>
<dbReference type="EMBL" id="CM002239">
    <property type="protein sequence ID" value="EAA33356.1"/>
    <property type="molecule type" value="Genomic_DNA"/>
</dbReference>
<accession>Q7SAA1</accession>
<dbReference type="Pfam" id="PF00782">
    <property type="entry name" value="DSPc"/>
    <property type="match status" value="1"/>
</dbReference>
<dbReference type="CDD" id="cd14498">
    <property type="entry name" value="DSP"/>
    <property type="match status" value="1"/>
</dbReference>
<dbReference type="PROSITE" id="PS50056">
    <property type="entry name" value="TYR_PHOSPHATASE_2"/>
    <property type="match status" value="1"/>
</dbReference>
<dbReference type="GO" id="GO:0070372">
    <property type="term" value="P:regulation of ERK1 and ERK2 cascade"/>
    <property type="evidence" value="ECO:0000318"/>
    <property type="project" value="GO_Central"/>
</dbReference>
<dbReference type="OrthoDB" id="10252009at2759"/>
<dbReference type="HOGENOM" id="CLU_049471_1_0_1"/>
<evidence type="ECO:0000256" key="1">
    <source>
        <dbReference type="ARBA" id="ARBA00009649"/>
    </source>
</evidence>
<dbReference type="SMART" id="SM00195">
    <property type="entry name" value="DSPc"/>
    <property type="match status" value="1"/>
</dbReference>
<dbReference type="GO" id="GO:0005654">
    <property type="term" value="C:nucleoplasm"/>
    <property type="evidence" value="ECO:0000318"/>
    <property type="project" value="GO_Central"/>
</dbReference>
<dbReference type="STRING" id="367110.Q7SAA1"/>
<comment type="similarity">
    <text evidence="1">Belongs to the protein-tyrosine phosphatase family. Non-receptor class subfamily.</text>
</comment>
<dbReference type="GO" id="GO:0005737">
    <property type="term" value="C:cytoplasm"/>
    <property type="evidence" value="ECO:0000318"/>
    <property type="project" value="GO_Central"/>
</dbReference>
<dbReference type="InterPro" id="IPR000340">
    <property type="entry name" value="Dual-sp_phosphatase_cat-dom"/>
</dbReference>
<reference evidence="4 5" key="1">
    <citation type="journal article" date="2003" name="Nature">
        <title>The genome sequence of the filamentous fungus Neurospora crassa.</title>
        <authorList>
            <person name="Galagan J.E."/>
            <person name="Calvo S.E."/>
            <person name="Borkovich K.A."/>
            <person name="Selker E.U."/>
            <person name="Read N.D."/>
            <person name="Jaffe D."/>
            <person name="FitzHugh W."/>
            <person name="Ma L.J."/>
            <person name="Smirnov S."/>
            <person name="Purcell S."/>
            <person name="Rehman B."/>
            <person name="Elkins T."/>
            <person name="Engels R."/>
            <person name="Wang S."/>
            <person name="Nielsen C.B."/>
            <person name="Butler J."/>
            <person name="Endrizzi M."/>
            <person name="Qui D."/>
            <person name="Ianakiev P."/>
            <person name="Bell-Pedersen D."/>
            <person name="Nelson M.A."/>
            <person name="Werner-Washburne M."/>
            <person name="Selitrennikoff C.P."/>
            <person name="Kinsey J.A."/>
            <person name="Braun E.L."/>
            <person name="Zelter A."/>
            <person name="Schulte U."/>
            <person name="Kothe G.O."/>
            <person name="Jedd G."/>
            <person name="Mewes W."/>
            <person name="Staben C."/>
            <person name="Marcotte E."/>
            <person name="Greenberg D."/>
            <person name="Roy A."/>
            <person name="Foley K."/>
            <person name="Naylor J."/>
            <person name="Stange-Thomann N."/>
            <person name="Barrett R."/>
            <person name="Gnerre S."/>
            <person name="Kamal M."/>
            <person name="Kamvysselis M."/>
            <person name="Mauceli E."/>
            <person name="Bielke C."/>
            <person name="Rudd S."/>
            <person name="Frishman D."/>
            <person name="Krystofova S."/>
            <person name="Rasmussen C."/>
            <person name="Metzenberg R.L."/>
            <person name="Perkins D.D."/>
            <person name="Kroken S."/>
            <person name="Cogoni C."/>
            <person name="Macino G."/>
            <person name="Catcheside D."/>
            <person name="Li W."/>
            <person name="Pratt R.J."/>
            <person name="Osmani S.A."/>
            <person name="DeSouza C.P."/>
            <person name="Glass L."/>
            <person name="Orbach M.J."/>
            <person name="Berglund J.A."/>
            <person name="Voelker R."/>
            <person name="Yarden O."/>
            <person name="Plamann M."/>
            <person name="Seiler S."/>
            <person name="Dunlap J."/>
            <person name="Radford A."/>
            <person name="Aramayo R."/>
            <person name="Natvig D.O."/>
            <person name="Alex L.A."/>
            <person name="Mannhaupt G."/>
            <person name="Ebbole D.J."/>
            <person name="Freitag M."/>
            <person name="Paulsen I."/>
            <person name="Sachs M.S."/>
            <person name="Lander E.S."/>
            <person name="Nusbaum C."/>
            <person name="Birren B."/>
        </authorList>
    </citation>
    <scope>NUCLEOTIDE SEQUENCE [LARGE SCALE GENOMIC DNA]</scope>
    <source>
        <strain evidence="5">ATCC 24698 / 74-OR23-1A / CBS 708.71 / DSM 1257 / FGSC 987</strain>
    </source>
</reference>
<evidence type="ECO:0000313" key="4">
    <source>
        <dbReference type="EMBL" id="EAA33356.1"/>
    </source>
</evidence>
<gene>
    <name evidence="4" type="ORF">NCU06330</name>
</gene>
<dbReference type="InParanoid" id="Q7SAA1"/>
<dbReference type="GO" id="GO:0062026">
    <property type="term" value="P:negative regulation of SCF-dependent proteasomal ubiquitin-dependent catabolic process"/>
    <property type="evidence" value="ECO:0000318"/>
    <property type="project" value="GO_Central"/>
</dbReference>
<dbReference type="AlphaFoldDB" id="Q7SAA1"/>
<sequence>MQNVPYTLSHGSLIRESVTRAAPYDTRPPSPPTVDIPATRAVGRNSVLIAPSPRNLDPALFDLNSDYASVITHGLRPQEALDHASDWEYAARRSAQKIIDPSLYLGPLSVVRDREFMKGEGVTMVVVVRDRIMGLGLGGGHQQHQQHQQQRTDGQGVPAVPTLGPAAKKVTEELGIQVEAVGVGGLQGLIREFPKLNETIVRHLVAVHKRSLGAQQGKVLVCCETGNDRSAAVVVAYLVEVWGVGLLEALRFVLCRRFCVAWDDDTRRYLKNYEDILMAKRARWQDQKANDRDAAAAADESRMNKLKRQLASVGFDDDSDDEDEEMWGNYKGASSSSEETIHQARGRNFAPFLDLPPRGAEHRNNEGENRPS</sequence>
<dbReference type="PaxDb" id="5141-EFNCRP00000006170"/>
<dbReference type="PANTHER" id="PTHR46588:SF1">
    <property type="entry name" value="SERINE_THREONINE_TYROSINE-INTERACTING PROTEIN"/>
    <property type="match status" value="1"/>
</dbReference>
<dbReference type="GeneID" id="3878699"/>
<evidence type="ECO:0000313" key="5">
    <source>
        <dbReference type="Proteomes" id="UP000001805"/>
    </source>
</evidence>
<feature type="compositionally biased region" description="Basic and acidic residues" evidence="2">
    <location>
        <begin position="359"/>
        <end position="372"/>
    </location>
</feature>
<dbReference type="VEuPathDB" id="FungiDB:NCU06330"/>
<name>Q7SAA1_NEUCR</name>